<gene>
    <name evidence="2" type="ORF">B0A48_09296</name>
</gene>
<dbReference type="Proteomes" id="UP000192596">
    <property type="component" value="Unassembled WGS sequence"/>
</dbReference>
<feature type="compositionally biased region" description="Acidic residues" evidence="1">
    <location>
        <begin position="607"/>
        <end position="620"/>
    </location>
</feature>
<feature type="compositionally biased region" description="Basic and acidic residues" evidence="1">
    <location>
        <begin position="351"/>
        <end position="364"/>
    </location>
</feature>
<feature type="compositionally biased region" description="Polar residues" evidence="1">
    <location>
        <begin position="384"/>
        <end position="393"/>
    </location>
</feature>
<dbReference type="InParanoid" id="A0A1V8T281"/>
<feature type="region of interest" description="Disordered" evidence="1">
    <location>
        <begin position="107"/>
        <end position="645"/>
    </location>
</feature>
<name>A0A1V8T281_9PEZI</name>
<protein>
    <submittedName>
        <fullName evidence="2">Uncharacterized protein</fullName>
    </submittedName>
</protein>
<feature type="compositionally biased region" description="Polar residues" evidence="1">
    <location>
        <begin position="204"/>
        <end position="214"/>
    </location>
</feature>
<dbReference type="EMBL" id="NAJO01000019">
    <property type="protein sequence ID" value="OQO05526.1"/>
    <property type="molecule type" value="Genomic_DNA"/>
</dbReference>
<reference evidence="3" key="1">
    <citation type="submission" date="2017-03" db="EMBL/GenBank/DDBJ databases">
        <title>Genomes of endolithic fungi from Antarctica.</title>
        <authorList>
            <person name="Coleine C."/>
            <person name="Masonjones S."/>
            <person name="Stajich J.E."/>
        </authorList>
    </citation>
    <scope>NUCLEOTIDE SEQUENCE [LARGE SCALE GENOMIC DNA]</scope>
    <source>
        <strain evidence="3">CCFEE 5527</strain>
    </source>
</reference>
<evidence type="ECO:0000256" key="1">
    <source>
        <dbReference type="SAM" id="MobiDB-lite"/>
    </source>
</evidence>
<accession>A0A1V8T281</accession>
<comment type="caution">
    <text evidence="2">The sequence shown here is derived from an EMBL/GenBank/DDBJ whole genome shotgun (WGS) entry which is preliminary data.</text>
</comment>
<feature type="compositionally biased region" description="Polar residues" evidence="1">
    <location>
        <begin position="624"/>
        <end position="634"/>
    </location>
</feature>
<feature type="compositionally biased region" description="Acidic residues" evidence="1">
    <location>
        <begin position="269"/>
        <end position="289"/>
    </location>
</feature>
<evidence type="ECO:0000313" key="2">
    <source>
        <dbReference type="EMBL" id="OQO05526.1"/>
    </source>
</evidence>
<dbReference type="OrthoDB" id="5423493at2759"/>
<dbReference type="AlphaFoldDB" id="A0A1V8T281"/>
<feature type="compositionally biased region" description="Basic residues" evidence="1">
    <location>
        <begin position="508"/>
        <end position="518"/>
    </location>
</feature>
<evidence type="ECO:0000313" key="3">
    <source>
        <dbReference type="Proteomes" id="UP000192596"/>
    </source>
</evidence>
<feature type="compositionally biased region" description="Basic residues" evidence="1">
    <location>
        <begin position="299"/>
        <end position="309"/>
    </location>
</feature>
<dbReference type="STRING" id="1507870.A0A1V8T281"/>
<sequence length="672" mass="72258">MARLRGAPVAPPSTIATKPAAKTRTALKEKTNVTKSTRARDTALESDHRDFIKDAVKPRRAGRRGAAQDEATLVMAGGLGTSDAPEAVATEAGVILTDPVMTTDELAKSDSLLPATAKPRGRQLSMARNAPRESTARISLPSVKQPAQPARKGRTAGLKIAQHEVDAIETSSDPLPGQRRSKGAVPERSEFSISPSPPPPGKLQSLQKRTSVAAPSSVLRPQPTPAAEHSVLALKNFKRRPRQGSMLAMVQNRTASARPSLLHAHPQVEEDPSVFDIEIESGDEEDFAPEAEGTPAHLAKAKRSSKAPRRSTPLKAAARVSTANTKKRKSDQVEGGGSSLSSLSSKRHKPRSEQVTEHQSHDDEIYLPEQVQSSARRHSPLPLQATSDIQVLNSSLAPSSTPPTEPSSSTKQPALSRAELAIPSTEEQQLDGDDDLPSNPLDTVYEAHHATLAEPISSPTPPAETSTQGTDIYADPLTQVSPPPRSRAPQTKAKAKTVSTATLQSLLPKRKAPPRSKAKQTEYDIPSDSGEADESAADEDAEAEDRGARRRRTVKATPVKSKKIKAKVRPSRAPLSARKSTAAANKSAKPARTYGRKPATPAAADKENEDYDVDEEDEEVTGLHDSTATFSGLVQSKELESVRQKFEEVDEWEMSFESMSAEDHRSSSQGWR</sequence>
<keyword evidence="3" id="KW-1185">Reference proteome</keyword>
<feature type="compositionally biased region" description="Basic residues" evidence="1">
    <location>
        <begin position="548"/>
        <end position="570"/>
    </location>
</feature>
<proteinExistence type="predicted"/>
<feature type="region of interest" description="Disordered" evidence="1">
    <location>
        <begin position="1"/>
        <end position="46"/>
    </location>
</feature>
<feature type="compositionally biased region" description="Acidic residues" evidence="1">
    <location>
        <begin position="530"/>
        <end position="543"/>
    </location>
</feature>
<feature type="compositionally biased region" description="Basic and acidic residues" evidence="1">
    <location>
        <begin position="26"/>
        <end position="46"/>
    </location>
</feature>
<organism evidence="2 3">
    <name type="scientific">Cryoendolithus antarcticus</name>
    <dbReference type="NCBI Taxonomy" id="1507870"/>
    <lineage>
        <taxon>Eukaryota</taxon>
        <taxon>Fungi</taxon>
        <taxon>Dikarya</taxon>
        <taxon>Ascomycota</taxon>
        <taxon>Pezizomycotina</taxon>
        <taxon>Dothideomycetes</taxon>
        <taxon>Dothideomycetidae</taxon>
        <taxon>Cladosporiales</taxon>
        <taxon>Cladosporiaceae</taxon>
        <taxon>Cryoendolithus</taxon>
    </lineage>
</organism>